<organism evidence="12">
    <name type="scientific">Candidatus Nitricoxidivorans perseverans</name>
    <dbReference type="NCBI Taxonomy" id="2975601"/>
    <lineage>
        <taxon>Bacteria</taxon>
        <taxon>Pseudomonadati</taxon>
        <taxon>Pseudomonadota</taxon>
        <taxon>Betaproteobacteria</taxon>
        <taxon>Nitrosomonadales</taxon>
        <taxon>Sterolibacteriaceae</taxon>
        <taxon>Candidatus Nitricoxidivorans</taxon>
    </lineage>
</organism>
<keyword evidence="5" id="KW-0574">Periplasm</keyword>
<evidence type="ECO:0000256" key="3">
    <source>
        <dbReference type="ARBA" id="ARBA00022617"/>
    </source>
</evidence>
<comment type="subcellular location">
    <subcellularLocation>
        <location evidence="1">Periplasm</location>
    </subcellularLocation>
</comment>
<dbReference type="Gene3D" id="1.10.760.10">
    <property type="entry name" value="Cytochrome c-like domain"/>
    <property type="match status" value="2"/>
</dbReference>
<dbReference type="PIRSF" id="PIRSF000005">
    <property type="entry name" value="Cytochrome_c4"/>
    <property type="match status" value="1"/>
</dbReference>
<dbReference type="GO" id="GO:0042597">
    <property type="term" value="C:periplasmic space"/>
    <property type="evidence" value="ECO:0007669"/>
    <property type="project" value="UniProtKB-SubCell"/>
</dbReference>
<evidence type="ECO:0000256" key="1">
    <source>
        <dbReference type="ARBA" id="ARBA00004418"/>
    </source>
</evidence>
<dbReference type="AlphaFoldDB" id="A0AA49ISV7"/>
<dbReference type="GO" id="GO:0020037">
    <property type="term" value="F:heme binding"/>
    <property type="evidence" value="ECO:0007669"/>
    <property type="project" value="InterPro"/>
</dbReference>
<dbReference type="PANTHER" id="PTHR33751:SF9">
    <property type="entry name" value="CYTOCHROME C4"/>
    <property type="match status" value="1"/>
</dbReference>
<keyword evidence="10" id="KW-0732">Signal</keyword>
<feature type="binding site" description="covalent" evidence="8">
    <location>
        <position position="127"/>
    </location>
    <ligand>
        <name>heme c</name>
        <dbReference type="ChEBI" id="CHEBI:61717"/>
        <label>2</label>
    </ligand>
</feature>
<feature type="domain" description="Cytochrome c" evidence="11">
    <location>
        <begin position="111"/>
        <end position="192"/>
    </location>
</feature>
<feature type="domain" description="Cytochrome c" evidence="11">
    <location>
        <begin position="21"/>
        <end position="100"/>
    </location>
</feature>
<feature type="binding site" description="covalent" evidence="8">
    <location>
        <position position="124"/>
    </location>
    <ligand>
        <name>heme c</name>
        <dbReference type="ChEBI" id="CHEBI:61717"/>
        <label>2</label>
    </ligand>
</feature>
<dbReference type="InterPro" id="IPR050597">
    <property type="entry name" value="Cytochrome_c_Oxidase_Subunit"/>
</dbReference>
<feature type="signal peptide" evidence="10">
    <location>
        <begin position="1"/>
        <end position="22"/>
    </location>
</feature>
<evidence type="ECO:0000256" key="5">
    <source>
        <dbReference type="ARBA" id="ARBA00022764"/>
    </source>
</evidence>
<evidence type="ECO:0000256" key="4">
    <source>
        <dbReference type="ARBA" id="ARBA00022723"/>
    </source>
</evidence>
<dbReference type="KEGG" id="npv:OHM77_09670"/>
<dbReference type="Pfam" id="PF13442">
    <property type="entry name" value="Cytochrome_CBB3"/>
    <property type="match status" value="1"/>
</dbReference>
<feature type="binding site" description="axial binding residue" evidence="9">
    <location>
        <position position="38"/>
    </location>
    <ligand>
        <name>heme c</name>
        <dbReference type="ChEBI" id="CHEBI:61717"/>
        <label>1</label>
    </ligand>
    <ligandPart>
        <name>Fe</name>
        <dbReference type="ChEBI" id="CHEBI:18248"/>
    </ligandPart>
</feature>
<dbReference type="InterPro" id="IPR024167">
    <property type="entry name" value="Cytochrome_c4-like"/>
</dbReference>
<dbReference type="Proteomes" id="UP001234916">
    <property type="component" value="Chromosome"/>
</dbReference>
<gene>
    <name evidence="12" type="ORF">OHM77_09670</name>
</gene>
<evidence type="ECO:0000256" key="10">
    <source>
        <dbReference type="SAM" id="SignalP"/>
    </source>
</evidence>
<feature type="binding site" description="axial binding residue" evidence="9">
    <location>
        <position position="128"/>
    </location>
    <ligand>
        <name>heme c</name>
        <dbReference type="ChEBI" id="CHEBI:61717"/>
        <label>2</label>
    </ligand>
    <ligandPart>
        <name>Fe</name>
        <dbReference type="ChEBI" id="CHEBI:18248"/>
    </ligandPart>
</feature>
<evidence type="ECO:0000256" key="8">
    <source>
        <dbReference type="PIRSR" id="PIRSR000005-1"/>
    </source>
</evidence>
<feature type="chain" id="PRO_5041290665" evidence="10">
    <location>
        <begin position="23"/>
        <end position="193"/>
    </location>
</feature>
<comment type="PTM">
    <text evidence="8">Binds 2 heme c groups covalently per subunit.</text>
</comment>
<evidence type="ECO:0000313" key="12">
    <source>
        <dbReference type="EMBL" id="WIM04962.1"/>
    </source>
</evidence>
<evidence type="ECO:0000256" key="6">
    <source>
        <dbReference type="ARBA" id="ARBA00022982"/>
    </source>
</evidence>
<protein>
    <submittedName>
        <fullName evidence="12">C-type cytochrome</fullName>
    </submittedName>
</protein>
<keyword evidence="6" id="KW-0249">Electron transport</keyword>
<dbReference type="PANTHER" id="PTHR33751">
    <property type="entry name" value="CBB3-TYPE CYTOCHROME C OXIDASE SUBUNIT FIXP"/>
    <property type="match status" value="1"/>
</dbReference>
<name>A0AA49ISV7_9PROT</name>
<dbReference type="GO" id="GO:0005506">
    <property type="term" value="F:iron ion binding"/>
    <property type="evidence" value="ECO:0007669"/>
    <property type="project" value="InterPro"/>
</dbReference>
<dbReference type="InterPro" id="IPR009056">
    <property type="entry name" value="Cyt_c-like_dom"/>
</dbReference>
<proteinExistence type="predicted"/>
<feature type="binding site" description="axial binding residue" evidence="9">
    <location>
        <position position="169"/>
    </location>
    <ligand>
        <name>heme c</name>
        <dbReference type="ChEBI" id="CHEBI:61717"/>
        <label>2</label>
    </ligand>
    <ligandPart>
        <name>Fe</name>
        <dbReference type="ChEBI" id="CHEBI:18248"/>
    </ligandPart>
</feature>
<reference evidence="12" key="1">
    <citation type="journal article" date="2023" name="Nat. Microbiol.">
        <title>Enrichment and characterization of a nitric oxide-reducing microbial community in a continuous bioreactor.</title>
        <authorList>
            <person name="Garrido-Amador P."/>
            <person name="Stortenbeker N."/>
            <person name="Wessels H.J.C.T."/>
            <person name="Speth D.R."/>
            <person name="Garcia-Heredia I."/>
            <person name="Kartal B."/>
        </authorList>
    </citation>
    <scope>NUCLEOTIDE SEQUENCE</scope>
    <source>
        <strain evidence="12">MAG1</strain>
    </source>
</reference>
<keyword evidence="4 9" id="KW-0479">Metal-binding</keyword>
<dbReference type="PROSITE" id="PS51007">
    <property type="entry name" value="CYTC"/>
    <property type="match status" value="2"/>
</dbReference>
<keyword evidence="3 8" id="KW-0349">Heme</keyword>
<evidence type="ECO:0000256" key="7">
    <source>
        <dbReference type="ARBA" id="ARBA00023004"/>
    </source>
</evidence>
<dbReference type="GO" id="GO:0009055">
    <property type="term" value="F:electron transfer activity"/>
    <property type="evidence" value="ECO:0007669"/>
    <property type="project" value="InterPro"/>
</dbReference>
<feature type="binding site" description="axial binding residue" evidence="9">
    <location>
        <position position="77"/>
    </location>
    <ligand>
        <name>heme c</name>
        <dbReference type="ChEBI" id="CHEBI:61717"/>
        <label>1</label>
    </ligand>
    <ligandPart>
        <name>Fe</name>
        <dbReference type="ChEBI" id="CHEBI:18248"/>
    </ligandPart>
</feature>
<evidence type="ECO:0000259" key="11">
    <source>
        <dbReference type="PROSITE" id="PS51007"/>
    </source>
</evidence>
<keyword evidence="7 9" id="KW-0408">Iron</keyword>
<dbReference type="EMBL" id="CP107246">
    <property type="protein sequence ID" value="WIM04962.1"/>
    <property type="molecule type" value="Genomic_DNA"/>
</dbReference>
<evidence type="ECO:0000256" key="2">
    <source>
        <dbReference type="ARBA" id="ARBA00022448"/>
    </source>
</evidence>
<feature type="binding site" description="covalent" evidence="8">
    <location>
        <position position="34"/>
    </location>
    <ligand>
        <name>heme c</name>
        <dbReference type="ChEBI" id="CHEBI:61717"/>
        <label>1</label>
    </ligand>
</feature>
<feature type="binding site" description="covalent" evidence="8">
    <location>
        <position position="37"/>
    </location>
    <ligand>
        <name>heme c</name>
        <dbReference type="ChEBI" id="CHEBI:61717"/>
        <label>1</label>
    </ligand>
</feature>
<keyword evidence="2" id="KW-0813">Transport</keyword>
<evidence type="ECO:0000256" key="9">
    <source>
        <dbReference type="PIRSR" id="PIRSR000005-2"/>
    </source>
</evidence>
<sequence length="193" mass="21090">MRNALSALALAALGGLAGTAMARVDNVDILARTCNSCHGVAGVSVGASMPSIGGLPREYLRNIMKQWKYDERSAITMNRVVKGFSDDELDALAAYFAKQPWVPVPQRASPDVLSKGKSAVSEKCEDCHGITGNDPDVDAPKINGQWAKYMELELEKYRSKEFKMPHRKMKKAAHEMKPADVSAAARYYGAQSR</sequence>
<dbReference type="InterPro" id="IPR036909">
    <property type="entry name" value="Cyt_c-like_dom_sf"/>
</dbReference>
<dbReference type="Pfam" id="PF00034">
    <property type="entry name" value="Cytochrom_C"/>
    <property type="match status" value="1"/>
</dbReference>
<accession>A0AA49ISV7</accession>
<dbReference type="SUPFAM" id="SSF46626">
    <property type="entry name" value="Cytochrome c"/>
    <property type="match status" value="2"/>
</dbReference>